<proteinExistence type="predicted"/>
<dbReference type="EMBL" id="CAJJDP010000120">
    <property type="protein sequence ID" value="CAD8199762.1"/>
    <property type="molecule type" value="Genomic_DNA"/>
</dbReference>
<comment type="caution">
    <text evidence="1">The sequence shown here is derived from an EMBL/GenBank/DDBJ whole genome shotgun (WGS) entry which is preliminary data.</text>
</comment>
<organism evidence="1 2">
    <name type="scientific">Paramecium octaurelia</name>
    <dbReference type="NCBI Taxonomy" id="43137"/>
    <lineage>
        <taxon>Eukaryota</taxon>
        <taxon>Sar</taxon>
        <taxon>Alveolata</taxon>
        <taxon>Ciliophora</taxon>
        <taxon>Intramacronucleata</taxon>
        <taxon>Oligohymenophorea</taxon>
        <taxon>Peniculida</taxon>
        <taxon>Parameciidae</taxon>
        <taxon>Paramecium</taxon>
    </lineage>
</organism>
<protein>
    <submittedName>
        <fullName evidence="1">Uncharacterized protein</fullName>
    </submittedName>
</protein>
<dbReference type="Proteomes" id="UP000683925">
    <property type="component" value="Unassembled WGS sequence"/>
</dbReference>
<evidence type="ECO:0000313" key="2">
    <source>
        <dbReference type="Proteomes" id="UP000683925"/>
    </source>
</evidence>
<reference evidence="1" key="1">
    <citation type="submission" date="2021-01" db="EMBL/GenBank/DDBJ databases">
        <authorList>
            <consortium name="Genoscope - CEA"/>
            <person name="William W."/>
        </authorList>
    </citation>
    <scope>NUCLEOTIDE SEQUENCE</scope>
</reference>
<dbReference type="OrthoDB" id="10467030at2759"/>
<sequence>MNFIQSPLHNQFHLYSIVYTDKSQQSTITTHYNIRRLTLEQNILLKNN</sequence>
<evidence type="ECO:0000313" key="1">
    <source>
        <dbReference type="EMBL" id="CAD8199762.1"/>
    </source>
</evidence>
<accession>A0A8S1XGI4</accession>
<name>A0A8S1XGI4_PAROT</name>
<dbReference type="AlphaFoldDB" id="A0A8S1XGI4"/>
<keyword evidence="2" id="KW-1185">Reference proteome</keyword>
<gene>
    <name evidence="1" type="ORF">POCTA_138.1.T1200109</name>
</gene>